<evidence type="ECO:0000256" key="1">
    <source>
        <dbReference type="ARBA" id="ARBA00003019"/>
    </source>
</evidence>
<feature type="region of interest" description="Disordered" evidence="12">
    <location>
        <begin position="1"/>
        <end position="83"/>
    </location>
</feature>
<keyword evidence="6 13" id="KW-0812">Transmembrane</keyword>
<evidence type="ECO:0000256" key="6">
    <source>
        <dbReference type="ARBA" id="ARBA00022692"/>
    </source>
</evidence>
<keyword evidence="5" id="KW-1003">Cell membrane</keyword>
<dbReference type="InterPro" id="IPR036259">
    <property type="entry name" value="MFS_trans_sf"/>
</dbReference>
<accession>A0AAD5UMV5</accession>
<evidence type="ECO:0000256" key="3">
    <source>
        <dbReference type="ARBA" id="ARBA00021242"/>
    </source>
</evidence>
<dbReference type="GO" id="GO:0005886">
    <property type="term" value="C:plasma membrane"/>
    <property type="evidence" value="ECO:0007669"/>
    <property type="project" value="UniProtKB-SubCell"/>
</dbReference>
<feature type="compositionally biased region" description="Acidic residues" evidence="12">
    <location>
        <begin position="36"/>
        <end position="62"/>
    </location>
</feature>
<name>A0AAD5UMV5_9FUNG</name>
<feature type="transmembrane region" description="Helical" evidence="13">
    <location>
        <begin position="595"/>
        <end position="612"/>
    </location>
</feature>
<dbReference type="InterPro" id="IPR005829">
    <property type="entry name" value="Sugar_transporter_CS"/>
</dbReference>
<feature type="transmembrane region" description="Helical" evidence="13">
    <location>
        <begin position="454"/>
        <end position="475"/>
    </location>
</feature>
<reference evidence="14" key="1">
    <citation type="submission" date="2020-05" db="EMBL/GenBank/DDBJ databases">
        <title>Phylogenomic resolution of chytrid fungi.</title>
        <authorList>
            <person name="Stajich J.E."/>
            <person name="Amses K."/>
            <person name="Simmons R."/>
            <person name="Seto K."/>
            <person name="Myers J."/>
            <person name="Bonds A."/>
            <person name="Quandt C.A."/>
            <person name="Barry K."/>
            <person name="Liu P."/>
            <person name="Grigoriev I."/>
            <person name="Longcore J.E."/>
            <person name="James T.Y."/>
        </authorList>
    </citation>
    <scope>NUCLEOTIDE SEQUENCE</scope>
    <source>
        <strain evidence="14">PLAUS21</strain>
    </source>
</reference>
<evidence type="ECO:0000313" key="14">
    <source>
        <dbReference type="EMBL" id="KAJ3260774.1"/>
    </source>
</evidence>
<evidence type="ECO:0000256" key="9">
    <source>
        <dbReference type="ARBA" id="ARBA00023136"/>
    </source>
</evidence>
<gene>
    <name evidence="14" type="primary">MFSD5_2</name>
    <name evidence="14" type="ORF">HK103_007337</name>
</gene>
<feature type="transmembrane region" description="Helical" evidence="13">
    <location>
        <begin position="323"/>
        <end position="344"/>
    </location>
</feature>
<sequence>MKDKKKRKVSLKKRQKAEAAYNSDSDAEEFTKQDLIDNDILQEDDLDHDFSEDNISLSDDDEFKEKKEKQPKKDAAEVEEGKTTKLSSVISKILETGVKTDRPVLSLKRKIEKDIDEEKLEERAKKLLSTDKKREKDIGRVIPDNTDLDYEKSLRKMATKGGIFDVIVVVQLFNALRAAQKSVSEVENDGVLKNVDAVPAVSKETFIKTLKQEKEKTNAEAVPFLREDYGMTAPKHWDEEDDEMQEELQLDIPIQLSDRAALSLLRLIFKATEKPKNAFLMNEQSYLGLLLASGLICALLYYYNNQSADTSLIDNQKHKSLEYQYFTVYALVMLSDWLQGSYLYELYKSYGYDLHEIAILFVVGFMSAGFAGPLVGNLSDRLGRKIGCISFCFLYALSCATKLSSNFQILVLGRVTGGVSTSLLMTVFESWVIEQHKSLSLDERSLSIIFSKSTLINSLVAILSGLIANAVVSSFGLVSPFIISGGLLLLAGLLIYKLWPEHYKTTQESSASIKDAFRVLMNDSSIIAIGFVQSCFESSMYIFVFLWTPVMNSTLSDTAKLLPLGVIFSTLMVSIMIGSTIFSYLSSKKVPAKSILQYATIGAVVSFTGLAATKSELVTFILLNVFEMCCGVYFPSFSTVRSFVIPEQSRSTIMNICRVPLNLVVVLVLAFINQYPPYKIFLLCSVFNGISYFIIAFYIPDHEAVFQKIADEL</sequence>
<dbReference type="InterPro" id="IPR008509">
    <property type="entry name" value="MOT2/MFSD5"/>
</dbReference>
<evidence type="ECO:0000256" key="8">
    <source>
        <dbReference type="ARBA" id="ARBA00023065"/>
    </source>
</evidence>
<dbReference type="Proteomes" id="UP001210925">
    <property type="component" value="Unassembled WGS sequence"/>
</dbReference>
<proteinExistence type="predicted"/>
<protein>
    <recommendedName>
        <fullName evidence="3">Molybdate-anion transporter</fullName>
    </recommendedName>
    <alternativeName>
        <fullName evidence="10">Major facilitator superfamily domain-containing protein 5</fullName>
    </alternativeName>
    <alternativeName>
        <fullName evidence="11">Molybdate transporter 2 homolog</fullName>
    </alternativeName>
</protein>
<dbReference type="CDD" id="cd17487">
    <property type="entry name" value="MFS_MFSD5_like"/>
    <property type="match status" value="1"/>
</dbReference>
<feature type="transmembrane region" description="Helical" evidence="13">
    <location>
        <begin position="411"/>
        <end position="433"/>
    </location>
</feature>
<comment type="subcellular location">
    <subcellularLocation>
        <location evidence="2">Cell membrane</location>
        <topology evidence="2">Multi-pass membrane protein</topology>
    </subcellularLocation>
</comment>
<keyword evidence="7 13" id="KW-1133">Transmembrane helix</keyword>
<feature type="transmembrane region" description="Helical" evidence="13">
    <location>
        <begin position="286"/>
        <end position="303"/>
    </location>
</feature>
<dbReference type="Pfam" id="PF05631">
    <property type="entry name" value="MFS_5"/>
    <property type="match status" value="1"/>
</dbReference>
<feature type="transmembrane region" description="Helical" evidence="13">
    <location>
        <begin position="618"/>
        <end position="640"/>
    </location>
</feature>
<dbReference type="GO" id="GO:0006364">
    <property type="term" value="P:rRNA processing"/>
    <property type="evidence" value="ECO:0007669"/>
    <property type="project" value="InterPro"/>
</dbReference>
<feature type="transmembrane region" description="Helical" evidence="13">
    <location>
        <begin position="356"/>
        <end position="375"/>
    </location>
</feature>
<dbReference type="AlphaFoldDB" id="A0AAD5UMV5"/>
<dbReference type="PANTHER" id="PTHR23516:SF1">
    <property type="entry name" value="MOLYBDATE-ANION TRANSPORTER"/>
    <property type="match status" value="1"/>
</dbReference>
<evidence type="ECO:0000256" key="12">
    <source>
        <dbReference type="SAM" id="MobiDB-lite"/>
    </source>
</evidence>
<evidence type="ECO:0000256" key="10">
    <source>
        <dbReference type="ARBA" id="ARBA00030646"/>
    </source>
</evidence>
<evidence type="ECO:0000256" key="2">
    <source>
        <dbReference type="ARBA" id="ARBA00004651"/>
    </source>
</evidence>
<evidence type="ECO:0000256" key="7">
    <source>
        <dbReference type="ARBA" id="ARBA00022989"/>
    </source>
</evidence>
<feature type="transmembrane region" description="Helical" evidence="13">
    <location>
        <begin position="652"/>
        <end position="672"/>
    </location>
</feature>
<feature type="transmembrane region" description="Helical" evidence="13">
    <location>
        <begin position="526"/>
        <end position="549"/>
    </location>
</feature>
<dbReference type="Gene3D" id="1.20.1250.20">
    <property type="entry name" value="MFS general substrate transporter like domains"/>
    <property type="match status" value="1"/>
</dbReference>
<dbReference type="SUPFAM" id="SSF103473">
    <property type="entry name" value="MFS general substrate transporter"/>
    <property type="match status" value="1"/>
</dbReference>
<evidence type="ECO:0000256" key="4">
    <source>
        <dbReference type="ARBA" id="ARBA00022448"/>
    </source>
</evidence>
<dbReference type="Pfam" id="PF07890">
    <property type="entry name" value="Rrp15p"/>
    <property type="match status" value="1"/>
</dbReference>
<dbReference type="EMBL" id="JADGKB010000009">
    <property type="protein sequence ID" value="KAJ3260774.1"/>
    <property type="molecule type" value="Genomic_DNA"/>
</dbReference>
<evidence type="ECO:0000256" key="11">
    <source>
        <dbReference type="ARBA" id="ARBA00032555"/>
    </source>
</evidence>
<keyword evidence="15" id="KW-1185">Reference proteome</keyword>
<feature type="transmembrane region" description="Helical" evidence="13">
    <location>
        <begin position="561"/>
        <end position="583"/>
    </location>
</feature>
<evidence type="ECO:0000256" key="13">
    <source>
        <dbReference type="SAM" id="Phobius"/>
    </source>
</evidence>
<comment type="function">
    <text evidence="1">Mediates high-affinity intracellular uptake of the rare oligo-element molybdenum.</text>
</comment>
<feature type="transmembrane region" description="Helical" evidence="13">
    <location>
        <begin position="481"/>
        <end position="499"/>
    </location>
</feature>
<comment type="caution">
    <text evidence="14">The sequence shown here is derived from an EMBL/GenBank/DDBJ whole genome shotgun (WGS) entry which is preliminary data.</text>
</comment>
<feature type="transmembrane region" description="Helical" evidence="13">
    <location>
        <begin position="678"/>
        <end position="699"/>
    </location>
</feature>
<evidence type="ECO:0000256" key="5">
    <source>
        <dbReference type="ARBA" id="ARBA00022475"/>
    </source>
</evidence>
<dbReference type="GO" id="GO:0015098">
    <property type="term" value="F:molybdate ion transmembrane transporter activity"/>
    <property type="evidence" value="ECO:0007669"/>
    <property type="project" value="InterPro"/>
</dbReference>
<dbReference type="InterPro" id="IPR012459">
    <property type="entry name" value="Rrp15"/>
</dbReference>
<keyword evidence="4" id="KW-0813">Transport</keyword>
<feature type="compositionally biased region" description="Basic residues" evidence="12">
    <location>
        <begin position="1"/>
        <end position="15"/>
    </location>
</feature>
<organism evidence="14 15">
    <name type="scientific">Boothiomyces macroporosus</name>
    <dbReference type="NCBI Taxonomy" id="261099"/>
    <lineage>
        <taxon>Eukaryota</taxon>
        <taxon>Fungi</taxon>
        <taxon>Fungi incertae sedis</taxon>
        <taxon>Chytridiomycota</taxon>
        <taxon>Chytridiomycota incertae sedis</taxon>
        <taxon>Chytridiomycetes</taxon>
        <taxon>Rhizophydiales</taxon>
        <taxon>Terramycetaceae</taxon>
        <taxon>Boothiomyces</taxon>
    </lineage>
</organism>
<feature type="compositionally biased region" description="Basic and acidic residues" evidence="12">
    <location>
        <begin position="63"/>
        <end position="83"/>
    </location>
</feature>
<dbReference type="PROSITE" id="PS00216">
    <property type="entry name" value="SUGAR_TRANSPORT_1"/>
    <property type="match status" value="1"/>
</dbReference>
<keyword evidence="9 13" id="KW-0472">Membrane</keyword>
<dbReference type="PANTHER" id="PTHR23516">
    <property type="entry name" value="SAM (S-ADENOSYL METHIONINE) TRANSPORTER"/>
    <property type="match status" value="1"/>
</dbReference>
<evidence type="ECO:0000313" key="15">
    <source>
        <dbReference type="Proteomes" id="UP001210925"/>
    </source>
</evidence>
<dbReference type="GO" id="GO:0006811">
    <property type="term" value="P:monoatomic ion transport"/>
    <property type="evidence" value="ECO:0007669"/>
    <property type="project" value="UniProtKB-KW"/>
</dbReference>
<keyword evidence="8" id="KW-0406">Ion transport</keyword>